<dbReference type="Proteomes" id="UP000243498">
    <property type="component" value="Unassembled WGS sequence"/>
</dbReference>
<dbReference type="STRING" id="1081105.A0A166WI78"/>
<dbReference type="EMBL" id="AZHC01000048">
    <property type="protein sequence ID" value="OAA34758.1"/>
    <property type="molecule type" value="Genomic_DNA"/>
</dbReference>
<accession>A0A166WI78</accession>
<proteinExistence type="predicted"/>
<organism evidence="3 4">
    <name type="scientific">Metarhizium rileyi (strain RCEF 4871)</name>
    <name type="common">Nomuraea rileyi</name>
    <dbReference type="NCBI Taxonomy" id="1649241"/>
    <lineage>
        <taxon>Eukaryota</taxon>
        <taxon>Fungi</taxon>
        <taxon>Dikarya</taxon>
        <taxon>Ascomycota</taxon>
        <taxon>Pezizomycotina</taxon>
        <taxon>Sordariomycetes</taxon>
        <taxon>Hypocreomycetidae</taxon>
        <taxon>Hypocreales</taxon>
        <taxon>Clavicipitaceae</taxon>
        <taxon>Metarhizium</taxon>
    </lineage>
</organism>
<comment type="caution">
    <text evidence="3">The sequence shown here is derived from an EMBL/GenBank/DDBJ whole genome shotgun (WGS) entry which is preliminary data.</text>
</comment>
<dbReference type="AlphaFoldDB" id="A0A166WI78"/>
<evidence type="ECO:0000256" key="1">
    <source>
        <dbReference type="SAM" id="MobiDB-lite"/>
    </source>
</evidence>
<dbReference type="InterPro" id="IPR046797">
    <property type="entry name" value="PDDEXK_12"/>
</dbReference>
<evidence type="ECO:0000313" key="3">
    <source>
        <dbReference type="EMBL" id="OAA34758.1"/>
    </source>
</evidence>
<evidence type="ECO:0000259" key="2">
    <source>
        <dbReference type="Pfam" id="PF20516"/>
    </source>
</evidence>
<feature type="domain" description="PD-(D/E)XK nuclease-like" evidence="2">
    <location>
        <begin position="199"/>
        <end position="465"/>
    </location>
</feature>
<keyword evidence="4" id="KW-1185">Reference proteome</keyword>
<protein>
    <recommendedName>
        <fullName evidence="2">PD-(D/E)XK nuclease-like domain-containing protein</fullName>
    </recommendedName>
</protein>
<dbReference type="OrthoDB" id="5244165at2759"/>
<reference evidence="3 4" key="1">
    <citation type="journal article" date="2016" name="Genome Biol. Evol.">
        <title>Divergent and convergent evolution of fungal pathogenicity.</title>
        <authorList>
            <person name="Shang Y."/>
            <person name="Xiao G."/>
            <person name="Zheng P."/>
            <person name="Cen K."/>
            <person name="Zhan S."/>
            <person name="Wang C."/>
        </authorList>
    </citation>
    <scope>NUCLEOTIDE SEQUENCE [LARGE SCALE GENOMIC DNA]</scope>
    <source>
        <strain evidence="3 4">RCEF 4871</strain>
    </source>
</reference>
<sequence>MDFAVIQAWIDEVTTTQLAAVAIPSDPLPNNACRPSDEMPGPSKRQRTSGQTDAYTDPDETPTRPGPQRRHGSDSAVFDGAGEVAASTPSASSFTAMLASRTVFSVAATESRAPTESSYIRAESRSKSPTKRFRKTTDLLNLARPVRFMKECDLDKAVPSDVTKLFEALSIVAAKEQILPAILRSHADFQGARIRSFMWTSTDTSNDHTRANDKETALREHAHLRRIVDDSIASSNLHRSEAAWNCLVHSPYLQHATRCTEFLDVEPITSAQILPAFRPLFNSNEQAPATASLSNASSASGQTRLSSYTSSSVHKMVDFALVIRPEANLQRLIDEFLAKQRDATATINQTRYEPLRTRPAPIFIETKVSSGTMEDANVQLGIWVAAWHQRMRSIIALGGVTDKIITIPVVQVVGGVWTLLFVVDAGTEITVLDDNFRIGDTDSIIGVYQLQAAMSALAGWVKDTFQPWFTTLLTRANG</sequence>
<dbReference type="OMA" id="HQRMRSI"/>
<name>A0A166WI78_METRR</name>
<feature type="region of interest" description="Disordered" evidence="1">
    <location>
        <begin position="25"/>
        <end position="76"/>
    </location>
</feature>
<gene>
    <name evidence="3" type="ORF">NOR_08270</name>
</gene>
<dbReference type="Pfam" id="PF20516">
    <property type="entry name" value="PDDEXK_12"/>
    <property type="match status" value="1"/>
</dbReference>
<evidence type="ECO:0000313" key="4">
    <source>
        <dbReference type="Proteomes" id="UP000243498"/>
    </source>
</evidence>